<dbReference type="EMBL" id="JAUKUD010000004">
    <property type="protein sequence ID" value="KAK0745795.1"/>
    <property type="molecule type" value="Genomic_DNA"/>
</dbReference>
<comment type="caution">
    <text evidence="1">The sequence shown here is derived from an EMBL/GenBank/DDBJ whole genome shotgun (WGS) entry which is preliminary data.</text>
</comment>
<name>A0AA40EUK1_9PEZI</name>
<organism evidence="1 2">
    <name type="scientific">Schizothecium vesticola</name>
    <dbReference type="NCBI Taxonomy" id="314040"/>
    <lineage>
        <taxon>Eukaryota</taxon>
        <taxon>Fungi</taxon>
        <taxon>Dikarya</taxon>
        <taxon>Ascomycota</taxon>
        <taxon>Pezizomycotina</taxon>
        <taxon>Sordariomycetes</taxon>
        <taxon>Sordariomycetidae</taxon>
        <taxon>Sordariales</taxon>
        <taxon>Schizotheciaceae</taxon>
        <taxon>Schizothecium</taxon>
    </lineage>
</organism>
<dbReference type="Proteomes" id="UP001172155">
    <property type="component" value="Unassembled WGS sequence"/>
</dbReference>
<evidence type="ECO:0000313" key="2">
    <source>
        <dbReference type="Proteomes" id="UP001172155"/>
    </source>
</evidence>
<evidence type="ECO:0000313" key="1">
    <source>
        <dbReference type="EMBL" id="KAK0745795.1"/>
    </source>
</evidence>
<dbReference type="AlphaFoldDB" id="A0AA40EUK1"/>
<proteinExistence type="predicted"/>
<protein>
    <submittedName>
        <fullName evidence="1">Uncharacterized protein</fullName>
    </submittedName>
</protein>
<sequence>MSEGAVERFKIDKENDVSLTPTPWIISYPGYETRFCLVNHLTGYEVDCYHLATNYVSRSYRTSWHLVEAGCEEERDGNIQRNYLYQDNCAAFFSPSWKFCGDRWLNNTRGQRGDFSKLPMKLCILDLLCCGETVAQGYMEEVTDAVEKLTERKPLRYKGSFTKYEHLFPRNDWAATAGSWGTQAARYVLRDVCPT</sequence>
<gene>
    <name evidence="1" type="ORF">B0T18DRAFT_428876</name>
</gene>
<keyword evidence="2" id="KW-1185">Reference proteome</keyword>
<accession>A0AA40EUK1</accession>
<reference evidence="1" key="1">
    <citation type="submission" date="2023-06" db="EMBL/GenBank/DDBJ databases">
        <title>Genome-scale phylogeny and comparative genomics of the fungal order Sordariales.</title>
        <authorList>
            <consortium name="Lawrence Berkeley National Laboratory"/>
            <person name="Hensen N."/>
            <person name="Bonometti L."/>
            <person name="Westerberg I."/>
            <person name="Brannstrom I.O."/>
            <person name="Guillou S."/>
            <person name="Cros-Aarteil S."/>
            <person name="Calhoun S."/>
            <person name="Haridas S."/>
            <person name="Kuo A."/>
            <person name="Mondo S."/>
            <person name="Pangilinan J."/>
            <person name="Riley R."/>
            <person name="LaButti K."/>
            <person name="Andreopoulos B."/>
            <person name="Lipzen A."/>
            <person name="Chen C."/>
            <person name="Yanf M."/>
            <person name="Daum C."/>
            <person name="Ng V."/>
            <person name="Clum A."/>
            <person name="Steindorff A."/>
            <person name="Ohm R."/>
            <person name="Martin F."/>
            <person name="Silar P."/>
            <person name="Natvig D."/>
            <person name="Lalanne C."/>
            <person name="Gautier V."/>
            <person name="Ament-velasquez S.L."/>
            <person name="Kruys A."/>
            <person name="Hutchinson M.I."/>
            <person name="Powell A.J."/>
            <person name="Barry K."/>
            <person name="Miller A.N."/>
            <person name="Grigoriev I.V."/>
            <person name="Debuchy R."/>
            <person name="Gladieux P."/>
            <person name="Thoren M.H."/>
            <person name="Johannesson H."/>
        </authorList>
    </citation>
    <scope>NUCLEOTIDE SEQUENCE</scope>
    <source>
        <strain evidence="1">SMH3187-1</strain>
    </source>
</reference>